<proteinExistence type="predicted"/>
<protein>
    <submittedName>
        <fullName evidence="2">DUF4097 domain-containing protein</fullName>
    </submittedName>
</protein>
<evidence type="ECO:0000313" key="3">
    <source>
        <dbReference type="Proteomes" id="UP001597045"/>
    </source>
</evidence>
<organism evidence="2 3">
    <name type="scientific">Kibdelosporangium lantanae</name>
    <dbReference type="NCBI Taxonomy" id="1497396"/>
    <lineage>
        <taxon>Bacteria</taxon>
        <taxon>Bacillati</taxon>
        <taxon>Actinomycetota</taxon>
        <taxon>Actinomycetes</taxon>
        <taxon>Pseudonocardiales</taxon>
        <taxon>Pseudonocardiaceae</taxon>
        <taxon>Kibdelosporangium</taxon>
    </lineage>
</organism>
<evidence type="ECO:0000259" key="1">
    <source>
        <dbReference type="Pfam" id="PF13349"/>
    </source>
</evidence>
<evidence type="ECO:0000313" key="2">
    <source>
        <dbReference type="EMBL" id="MFD1045248.1"/>
    </source>
</evidence>
<comment type="caution">
    <text evidence="2">The sequence shown here is derived from an EMBL/GenBank/DDBJ whole genome shotgun (WGS) entry which is preliminary data.</text>
</comment>
<keyword evidence="3" id="KW-1185">Reference proteome</keyword>
<dbReference type="PANTHER" id="PTHR34094">
    <property type="match status" value="1"/>
</dbReference>
<dbReference type="Pfam" id="PF13349">
    <property type="entry name" value="DUF4097"/>
    <property type="match status" value="1"/>
</dbReference>
<dbReference type="PANTHER" id="PTHR34094:SF1">
    <property type="entry name" value="PROTEIN FAM185A"/>
    <property type="match status" value="1"/>
</dbReference>
<accession>A0ABW3M3K5</accession>
<dbReference type="EMBL" id="JBHTIS010000245">
    <property type="protein sequence ID" value="MFD1045248.1"/>
    <property type="molecule type" value="Genomic_DNA"/>
</dbReference>
<name>A0ABW3M3K5_9PSEU</name>
<dbReference type="Proteomes" id="UP001597045">
    <property type="component" value="Unassembled WGS sequence"/>
</dbReference>
<sequence length="175" mass="17202">MTLPAGAKVLGETSSGDLDIAGMTEIGLKTTSGDKTLRDISGAVTLEGSSGKITLARVGGAATVKSTSGDVILSTVKGDVTVQLTSGSVSGTDLGGQATVSASSGDINLGLSATHNVKATATSGNVYVKVPRGTPYRVTAQTSSGNRDINVATDPAAGAAMDLQANSGDIAVNYA</sequence>
<dbReference type="InterPro" id="IPR025164">
    <property type="entry name" value="Toastrack_DUF4097"/>
</dbReference>
<feature type="domain" description="DUF4097" evidence="1">
    <location>
        <begin position="11"/>
        <end position="172"/>
    </location>
</feature>
<reference evidence="3" key="1">
    <citation type="journal article" date="2019" name="Int. J. Syst. Evol. Microbiol.">
        <title>The Global Catalogue of Microorganisms (GCM) 10K type strain sequencing project: providing services to taxonomists for standard genome sequencing and annotation.</title>
        <authorList>
            <consortium name="The Broad Institute Genomics Platform"/>
            <consortium name="The Broad Institute Genome Sequencing Center for Infectious Disease"/>
            <person name="Wu L."/>
            <person name="Ma J."/>
        </authorList>
    </citation>
    <scope>NUCLEOTIDE SEQUENCE [LARGE SCALE GENOMIC DNA]</scope>
    <source>
        <strain evidence="3">JCM 31486</strain>
    </source>
</reference>
<gene>
    <name evidence="2" type="ORF">ACFQ1S_06405</name>
</gene>